<proteinExistence type="predicted"/>
<evidence type="ECO:0000313" key="5">
    <source>
        <dbReference type="Proteomes" id="UP000006727"/>
    </source>
</evidence>
<dbReference type="STRING" id="3218.A0A2K1J573"/>
<dbReference type="Gramene" id="Pp3c17_23460V3.2">
    <property type="protein sequence ID" value="Pp3c17_23460V3.2"/>
    <property type="gene ID" value="Pp3c17_23460"/>
</dbReference>
<dbReference type="KEGG" id="ppp:112294879"/>
<evidence type="ECO:0000256" key="1">
    <source>
        <dbReference type="ARBA" id="ARBA00093634"/>
    </source>
</evidence>
<name>A0A2K1J573_PHYPA</name>
<accession>A0A2K1J573</accession>
<reference evidence="4" key="3">
    <citation type="submission" date="2020-12" db="UniProtKB">
        <authorList>
            <consortium name="EnsemblPlants"/>
        </authorList>
    </citation>
    <scope>IDENTIFICATION</scope>
</reference>
<reference evidence="3 5" key="2">
    <citation type="journal article" date="2018" name="Plant J.">
        <title>The Physcomitrella patens chromosome-scale assembly reveals moss genome structure and evolution.</title>
        <authorList>
            <person name="Lang D."/>
            <person name="Ullrich K.K."/>
            <person name="Murat F."/>
            <person name="Fuchs J."/>
            <person name="Jenkins J."/>
            <person name="Haas F.B."/>
            <person name="Piednoel M."/>
            <person name="Gundlach H."/>
            <person name="Van Bel M."/>
            <person name="Meyberg R."/>
            <person name="Vives C."/>
            <person name="Morata J."/>
            <person name="Symeonidi A."/>
            <person name="Hiss M."/>
            <person name="Muchero W."/>
            <person name="Kamisugi Y."/>
            <person name="Saleh O."/>
            <person name="Blanc G."/>
            <person name="Decker E.L."/>
            <person name="van Gessel N."/>
            <person name="Grimwood J."/>
            <person name="Hayes R.D."/>
            <person name="Graham S.W."/>
            <person name="Gunter L.E."/>
            <person name="McDaniel S.F."/>
            <person name="Hoernstein S.N.W."/>
            <person name="Larsson A."/>
            <person name="Li F.W."/>
            <person name="Perroud P.F."/>
            <person name="Phillips J."/>
            <person name="Ranjan P."/>
            <person name="Rokshar D.S."/>
            <person name="Rothfels C.J."/>
            <person name="Schneider L."/>
            <person name="Shu S."/>
            <person name="Stevenson D.W."/>
            <person name="Thummler F."/>
            <person name="Tillich M."/>
            <person name="Villarreal Aguilar J.C."/>
            <person name="Widiez T."/>
            <person name="Wong G.K."/>
            <person name="Wymore A."/>
            <person name="Zhang Y."/>
            <person name="Zimmer A.D."/>
            <person name="Quatrano R.S."/>
            <person name="Mayer K.F.X."/>
            <person name="Goodstein D."/>
            <person name="Casacuberta J.M."/>
            <person name="Vandepoele K."/>
            <person name="Reski R."/>
            <person name="Cuming A.C."/>
            <person name="Tuskan G.A."/>
            <person name="Maumus F."/>
            <person name="Salse J."/>
            <person name="Schmutz J."/>
            <person name="Rensing S.A."/>
        </authorList>
    </citation>
    <scope>NUCLEOTIDE SEQUENCE [LARGE SCALE GENOMIC DNA]</scope>
    <source>
        <strain evidence="4 5">cv. Gransden 2004</strain>
    </source>
</reference>
<feature type="compositionally biased region" description="Basic and acidic residues" evidence="2">
    <location>
        <begin position="103"/>
        <end position="116"/>
    </location>
</feature>
<dbReference type="RefSeq" id="XP_073396520.1">
    <property type="nucleotide sequence ID" value="XM_073540419.1"/>
</dbReference>
<evidence type="ECO:0000313" key="4">
    <source>
        <dbReference type="EnsemblPlants" id="Pp3c17_23460V3.1"/>
    </source>
</evidence>
<dbReference type="RefSeq" id="XP_024401605.1">
    <property type="nucleotide sequence ID" value="XM_024545837.2"/>
</dbReference>
<dbReference type="FunCoup" id="A0A2K1J573">
    <property type="interactions" value="3235"/>
</dbReference>
<dbReference type="PaxDb" id="3218-PP1S68_228V6.1"/>
<feature type="region of interest" description="Disordered" evidence="2">
    <location>
        <begin position="92"/>
        <end position="129"/>
    </location>
</feature>
<sequence length="216" mass="23825">MALKSSPSDQDFICCLDSVHDLLTLRHSLSLLLSQGWMDMAKARYSMGLSRISQPLFSLKPHSASARILVSFTDDGAESSSQLTLVKLDARERNSHSTSYSHTSEEKPGHELEQKQKPTRSKAVPTDWSQDEDAAYRQLMGGVDDSDSDSEASVSYQAVELTTPIRWFGALVSPHLQSAQTSFDSALEILVKMANAQREALDAHNRVTQQNDAPDS</sequence>
<dbReference type="GO" id="GO:0070072">
    <property type="term" value="P:vacuolar proton-transporting V-type ATPase complex assembly"/>
    <property type="evidence" value="ECO:0007669"/>
    <property type="project" value="InterPro"/>
</dbReference>
<dbReference type="EMBL" id="ABEU02000017">
    <property type="protein sequence ID" value="PNR36683.1"/>
    <property type="molecule type" value="Genomic_DNA"/>
</dbReference>
<evidence type="ECO:0000313" key="3">
    <source>
        <dbReference type="EMBL" id="PNR36683.1"/>
    </source>
</evidence>
<dbReference type="Gramene" id="Pp3c17_23460V3.1">
    <property type="protein sequence ID" value="Pp3c17_23460V3.1"/>
    <property type="gene ID" value="Pp3c17_23460"/>
</dbReference>
<dbReference type="RefSeq" id="XP_024401604.1">
    <property type="nucleotide sequence ID" value="XM_024545836.2"/>
</dbReference>
<gene>
    <name evidence="4" type="primary">LOC112294879</name>
    <name evidence="3" type="ORF">PHYPA_022534</name>
</gene>
<dbReference type="PANTHER" id="PTHR31996:SF2">
    <property type="entry name" value="COILED-COIL DOMAIN-CONTAINING PROTEIN 115"/>
    <property type="match status" value="1"/>
</dbReference>
<dbReference type="Proteomes" id="UP000006727">
    <property type="component" value="Chromosome 17"/>
</dbReference>
<evidence type="ECO:0000256" key="2">
    <source>
        <dbReference type="SAM" id="MobiDB-lite"/>
    </source>
</evidence>
<dbReference type="GO" id="GO:0051082">
    <property type="term" value="F:unfolded protein binding"/>
    <property type="evidence" value="ECO:0000318"/>
    <property type="project" value="GO_Central"/>
</dbReference>
<organism evidence="3">
    <name type="scientific">Physcomitrium patens</name>
    <name type="common">Spreading-leaved earth moss</name>
    <name type="synonym">Physcomitrella patens</name>
    <dbReference type="NCBI Taxonomy" id="3218"/>
    <lineage>
        <taxon>Eukaryota</taxon>
        <taxon>Viridiplantae</taxon>
        <taxon>Streptophyta</taxon>
        <taxon>Embryophyta</taxon>
        <taxon>Bryophyta</taxon>
        <taxon>Bryophytina</taxon>
        <taxon>Bryopsida</taxon>
        <taxon>Funariidae</taxon>
        <taxon>Funariales</taxon>
        <taxon>Funariaceae</taxon>
        <taxon>Physcomitrium</taxon>
    </lineage>
</organism>
<dbReference type="PANTHER" id="PTHR31996">
    <property type="entry name" value="COILED-COIL DOMAIN-CONTAINING PROTEIN 115"/>
    <property type="match status" value="1"/>
</dbReference>
<dbReference type="EnsemblPlants" id="Pp3c17_23460V3.2">
    <property type="protein sequence ID" value="Pp3c17_23460V3.2"/>
    <property type="gene ID" value="Pp3c17_23460"/>
</dbReference>
<dbReference type="InterPro" id="IPR040357">
    <property type="entry name" value="Vma22/CCDC115"/>
</dbReference>
<protein>
    <recommendedName>
        <fullName evidence="1">Vacuolar ATPase assembly protein VMA22</fullName>
    </recommendedName>
</protein>
<dbReference type="OrthoDB" id="408631at2759"/>
<dbReference type="GeneID" id="112294879"/>
<dbReference type="OMA" id="NIANVRS"/>
<reference evidence="3 5" key="1">
    <citation type="journal article" date="2008" name="Science">
        <title>The Physcomitrella genome reveals evolutionary insights into the conquest of land by plants.</title>
        <authorList>
            <person name="Rensing S."/>
            <person name="Lang D."/>
            <person name="Zimmer A."/>
            <person name="Terry A."/>
            <person name="Salamov A."/>
            <person name="Shapiro H."/>
            <person name="Nishiyama T."/>
            <person name="Perroud P.-F."/>
            <person name="Lindquist E."/>
            <person name="Kamisugi Y."/>
            <person name="Tanahashi T."/>
            <person name="Sakakibara K."/>
            <person name="Fujita T."/>
            <person name="Oishi K."/>
            <person name="Shin-I T."/>
            <person name="Kuroki Y."/>
            <person name="Toyoda A."/>
            <person name="Suzuki Y."/>
            <person name="Hashimoto A."/>
            <person name="Yamaguchi K."/>
            <person name="Sugano A."/>
            <person name="Kohara Y."/>
            <person name="Fujiyama A."/>
            <person name="Anterola A."/>
            <person name="Aoki S."/>
            <person name="Ashton N."/>
            <person name="Barbazuk W.B."/>
            <person name="Barker E."/>
            <person name="Bennetzen J."/>
            <person name="Bezanilla M."/>
            <person name="Blankenship R."/>
            <person name="Cho S.H."/>
            <person name="Dutcher S."/>
            <person name="Estelle M."/>
            <person name="Fawcett J.A."/>
            <person name="Gundlach H."/>
            <person name="Hanada K."/>
            <person name="Heyl A."/>
            <person name="Hicks K.A."/>
            <person name="Hugh J."/>
            <person name="Lohr M."/>
            <person name="Mayer K."/>
            <person name="Melkozernov A."/>
            <person name="Murata T."/>
            <person name="Nelson D."/>
            <person name="Pils B."/>
            <person name="Prigge M."/>
            <person name="Reiss B."/>
            <person name="Renner T."/>
            <person name="Rombauts S."/>
            <person name="Rushton P."/>
            <person name="Sanderfoot A."/>
            <person name="Schween G."/>
            <person name="Shiu S.-H."/>
            <person name="Stueber K."/>
            <person name="Theodoulou F.L."/>
            <person name="Tu H."/>
            <person name="Van de Peer Y."/>
            <person name="Verrier P.J."/>
            <person name="Waters E."/>
            <person name="Wood A."/>
            <person name="Yang L."/>
            <person name="Cove D."/>
            <person name="Cuming A."/>
            <person name="Hasebe M."/>
            <person name="Lucas S."/>
            <person name="Mishler D.B."/>
            <person name="Reski R."/>
            <person name="Grigoriev I."/>
            <person name="Quatrano R.S."/>
            <person name="Boore J.L."/>
        </authorList>
    </citation>
    <scope>NUCLEOTIDE SEQUENCE [LARGE SCALE GENOMIC DNA]</scope>
    <source>
        <strain evidence="4 5">cv. Gransden 2004</strain>
    </source>
</reference>
<dbReference type="Pfam" id="PF21730">
    <property type="entry name" value="Vma22_CCDC115"/>
    <property type="match status" value="1"/>
</dbReference>
<keyword evidence="5" id="KW-1185">Reference proteome</keyword>
<dbReference type="RefSeq" id="XP_024401606.1">
    <property type="nucleotide sequence ID" value="XM_024545838.2"/>
</dbReference>
<dbReference type="EnsemblPlants" id="Pp3c17_23460V3.1">
    <property type="protein sequence ID" value="Pp3c17_23460V3.1"/>
    <property type="gene ID" value="Pp3c17_23460"/>
</dbReference>
<dbReference type="AlphaFoldDB" id="A0A2K1J573"/>